<dbReference type="InterPro" id="IPR036726">
    <property type="entry name" value="GTP1_OBG_dom_sf"/>
</dbReference>
<dbReference type="InterPro" id="IPR036690">
    <property type="entry name" value="Fdx_antiC-bd_sf"/>
</dbReference>
<comment type="similarity">
    <text evidence="1">Belongs to the TRAFAC class OBG-HflX-like GTPase superfamily. OBG GTPase family.</text>
</comment>
<dbReference type="Gene3D" id="2.70.210.12">
    <property type="entry name" value="GTP1/OBG domain"/>
    <property type="match status" value="1"/>
</dbReference>
<dbReference type="Proteomes" id="UP001359485">
    <property type="component" value="Unassembled WGS sequence"/>
</dbReference>
<dbReference type="Gene3D" id="3.40.50.300">
    <property type="entry name" value="P-loop containing nucleotide triphosphate hydrolases"/>
    <property type="match status" value="1"/>
</dbReference>
<evidence type="ECO:0000313" key="7">
    <source>
        <dbReference type="EMBL" id="KAK6632102.1"/>
    </source>
</evidence>
<dbReference type="PRINTS" id="PR00326">
    <property type="entry name" value="GTP1OBG"/>
</dbReference>
<reference evidence="7 8" key="1">
    <citation type="submission" date="2023-09" db="EMBL/GenBank/DDBJ databases">
        <title>Genomes of two closely related lineages of the louse Polyplax serrata with different host specificities.</title>
        <authorList>
            <person name="Martinu J."/>
            <person name="Tarabai H."/>
            <person name="Stefka J."/>
            <person name="Hypsa V."/>
        </authorList>
    </citation>
    <scope>NUCLEOTIDE SEQUENCE [LARGE SCALE GENOMIC DNA]</scope>
    <source>
        <strain evidence="7">98ZLc_SE</strain>
    </source>
</reference>
<dbReference type="NCBIfam" id="TIGR02729">
    <property type="entry name" value="Obg_CgtA"/>
    <property type="match status" value="1"/>
</dbReference>
<evidence type="ECO:0000259" key="5">
    <source>
        <dbReference type="PROSITE" id="PS51710"/>
    </source>
</evidence>
<protein>
    <submittedName>
        <fullName evidence="7">Uncharacterized protein</fullName>
    </submittedName>
</protein>
<dbReference type="SUPFAM" id="SSF54991">
    <property type="entry name" value="Anticodon-binding domain of PheRS"/>
    <property type="match status" value="1"/>
</dbReference>
<dbReference type="InterPro" id="IPR027417">
    <property type="entry name" value="P-loop_NTPase"/>
</dbReference>
<accession>A0ABR1B0L7</accession>
<dbReference type="SUPFAM" id="SSF82051">
    <property type="entry name" value="Obg GTP-binding protein N-terminal domain"/>
    <property type="match status" value="1"/>
</dbReference>
<dbReference type="Pfam" id="PF01018">
    <property type="entry name" value="GTP1_OBG"/>
    <property type="match status" value="1"/>
</dbReference>
<dbReference type="PANTHER" id="PTHR11702">
    <property type="entry name" value="DEVELOPMENTALLY REGULATED GTP-BINDING PROTEIN-RELATED"/>
    <property type="match status" value="1"/>
</dbReference>
<dbReference type="PANTHER" id="PTHR11702:SF31">
    <property type="entry name" value="MITOCHONDRIAL RIBOSOME-ASSOCIATED GTPASE 2"/>
    <property type="match status" value="1"/>
</dbReference>
<evidence type="ECO:0000259" key="6">
    <source>
        <dbReference type="PROSITE" id="PS51883"/>
    </source>
</evidence>
<evidence type="ECO:0000256" key="1">
    <source>
        <dbReference type="ARBA" id="ARBA00007699"/>
    </source>
</evidence>
<feature type="domain" description="Obg" evidence="6">
    <location>
        <begin position="615"/>
        <end position="770"/>
    </location>
</feature>
<evidence type="ECO:0000256" key="4">
    <source>
        <dbReference type="ARBA" id="ARBA00023134"/>
    </source>
</evidence>
<evidence type="ECO:0000256" key="3">
    <source>
        <dbReference type="ARBA" id="ARBA00022741"/>
    </source>
</evidence>
<comment type="caution">
    <text evidence="7">The sequence shown here is derived from an EMBL/GenBank/DDBJ whole genome shotgun (WGS) entry which is preliminary data.</text>
</comment>
<dbReference type="SUPFAM" id="SSF52540">
    <property type="entry name" value="P-loop containing nucleoside triphosphate hydrolases"/>
    <property type="match status" value="1"/>
</dbReference>
<dbReference type="InterPro" id="IPR006073">
    <property type="entry name" value="GTP-bd"/>
</dbReference>
<keyword evidence="2" id="KW-0690">Ribosome biogenesis</keyword>
<dbReference type="InterPro" id="IPR045086">
    <property type="entry name" value="OBG_GTPase"/>
</dbReference>
<dbReference type="InterPro" id="IPR006169">
    <property type="entry name" value="GTP1_OBG_dom"/>
</dbReference>
<gene>
    <name evidence="7" type="ORF">RUM44_007132</name>
</gene>
<dbReference type="InterPro" id="IPR031167">
    <property type="entry name" value="G_OBG"/>
</dbReference>
<keyword evidence="4" id="KW-0342">GTP-binding</keyword>
<proteinExistence type="inferred from homology"/>
<dbReference type="InterPro" id="IPR019446">
    <property type="entry name" value="BMT5-like"/>
</dbReference>
<dbReference type="CDD" id="cd01898">
    <property type="entry name" value="Obg"/>
    <property type="match status" value="1"/>
</dbReference>
<keyword evidence="8" id="KW-1185">Reference proteome</keyword>
<feature type="domain" description="OBG-type G" evidence="5">
    <location>
        <begin position="771"/>
        <end position="936"/>
    </location>
</feature>
<keyword evidence="3" id="KW-0547">Nucleotide-binding</keyword>
<dbReference type="PROSITE" id="PS51883">
    <property type="entry name" value="OBG"/>
    <property type="match status" value="1"/>
</dbReference>
<evidence type="ECO:0000256" key="2">
    <source>
        <dbReference type="ARBA" id="ARBA00022517"/>
    </source>
</evidence>
<dbReference type="Pfam" id="PF01926">
    <property type="entry name" value="MMR_HSR1"/>
    <property type="match status" value="1"/>
</dbReference>
<dbReference type="EMBL" id="JAWJWF010000005">
    <property type="protein sequence ID" value="KAK6632102.1"/>
    <property type="molecule type" value="Genomic_DNA"/>
</dbReference>
<sequence>MNLELFTKGDSVLLVGEGNFSFAAELLKYKLPVNIVATCFEETVSYQQQKENIEFLKGENVPIYFNVDATKLHENKNLHYRRFTKIVFNFPHVGGKMKIQLNRQLLRDFFKSANHMVTDDGVVIVSLCQGQGGTPLDQPQRKWSDSWQVTEMAALGGFYLSSVKPFQRELFQEYTCIGYRSQDVNFNLDGALVHVFIKKSPPFADLTPETAGERLMYKPLSGDTGLLVPVVYSEMYATNPLLNSKSPVAFLKDLFINNVKEFLPKLYLKTLTDMEVPTQISSTCDNVTFNLRRYPLEVLGAVLPLHIRNEVLFFPGMYYTDYNNLIADKEIFHRPPINFRFLVIGSELSNFIVKHIKNLINIFKEDCTVVLKEKESSAMATKLEFGPWSVQKTTELFCEDVQKKNFVASTLFSLSDGKTSVESCILHIDEICSHFFEISSWKELWSEGNNVSLGGTGKPILQQCLLFPPSFKLDLTLRYTTKEGFNEDRMYQILWLTAIWLIEDVQLVNEYDSEEDWSSKCYRITYKSIDRPLPRDWIIKIHTEFIGRILQVGMEVTIGTGVEIMNAIKVLVKFTPHKPNVLVCGRTIRLFCRINDPQPIALRPKKPKATSSTSQYFVDLAHVEAIGGRGGDGCISFLHIWANENAGPDGGDGGNGGHVVFEVIFCVKDLRNVPKVVRACHGERGFNRDCSGKSAKHEVVKVPLGTVVRNNMGVIVGDLNQPGTKFLAARGGAGGRGNHFFSSDTMQIPEVAELGAEGETFKYILEVKSMAHIGLVGMPNAGKSTLLRAISRARPKVAPYAFTTLKPHIGTVQYSDHEKIFVADLPGLVEGSHKNEGLGIEFLKHAERCRGLLFLIDLSVENPVQQYEILRYEVSQFSEELSRRPHVIAGNKIDLLEAQNNLQEFCSKVNQPVFGISAKTGKNLFELLSCVREMYDNTKEETY</sequence>
<dbReference type="Gene3D" id="3.30.70.380">
    <property type="entry name" value="Ferrodoxin-fold anticodon-binding domain"/>
    <property type="match status" value="1"/>
</dbReference>
<dbReference type="Pfam" id="PF10354">
    <property type="entry name" value="BMT5-like"/>
    <property type="match status" value="1"/>
</dbReference>
<dbReference type="NCBIfam" id="NF008956">
    <property type="entry name" value="PRK12299.1"/>
    <property type="match status" value="1"/>
</dbReference>
<organism evidence="7 8">
    <name type="scientific">Polyplax serrata</name>
    <name type="common">Common mouse louse</name>
    <dbReference type="NCBI Taxonomy" id="468196"/>
    <lineage>
        <taxon>Eukaryota</taxon>
        <taxon>Metazoa</taxon>
        <taxon>Ecdysozoa</taxon>
        <taxon>Arthropoda</taxon>
        <taxon>Hexapoda</taxon>
        <taxon>Insecta</taxon>
        <taxon>Pterygota</taxon>
        <taxon>Neoptera</taxon>
        <taxon>Paraneoptera</taxon>
        <taxon>Psocodea</taxon>
        <taxon>Troctomorpha</taxon>
        <taxon>Phthiraptera</taxon>
        <taxon>Anoplura</taxon>
        <taxon>Polyplacidae</taxon>
        <taxon>Polyplax</taxon>
    </lineage>
</organism>
<dbReference type="InterPro" id="IPR014100">
    <property type="entry name" value="GTP-bd_Obg/CgtA"/>
</dbReference>
<evidence type="ECO:0000313" key="8">
    <source>
        <dbReference type="Proteomes" id="UP001359485"/>
    </source>
</evidence>
<name>A0ABR1B0L7_POLSC</name>
<dbReference type="PROSITE" id="PS51710">
    <property type="entry name" value="G_OBG"/>
    <property type="match status" value="1"/>
</dbReference>